<reference evidence="1" key="1">
    <citation type="journal article" date="2018" name="Sci. Rep.">
        <title>Characterisation of pathogen-specific regions and novel effector candidates in Fusarium oxysporum f. sp. cepae.</title>
        <authorList>
            <person name="Armitage A.D."/>
            <person name="Taylor A."/>
            <person name="Sobczyk M.K."/>
            <person name="Baxter L."/>
            <person name="Greenfield B.P."/>
            <person name="Bates H.J."/>
            <person name="Wilson F."/>
            <person name="Jackson A.C."/>
            <person name="Ott S."/>
            <person name="Harrison R.J."/>
            <person name="Clarkson J.P."/>
        </authorList>
    </citation>
    <scope>NUCLEOTIDE SEQUENCE [LARGE SCALE GENOMIC DNA]</scope>
    <source>
        <strain evidence="1">FoC_Fus2</strain>
    </source>
</reference>
<gene>
    <name evidence="1" type="ORF">BFJ65_g5060</name>
</gene>
<proteinExistence type="predicted"/>
<organism evidence="1">
    <name type="scientific">Fusarium oxysporum f. sp. cepae</name>
    <dbReference type="NCBI Taxonomy" id="396571"/>
    <lineage>
        <taxon>Eukaryota</taxon>
        <taxon>Fungi</taxon>
        <taxon>Dikarya</taxon>
        <taxon>Ascomycota</taxon>
        <taxon>Pezizomycotina</taxon>
        <taxon>Sordariomycetes</taxon>
        <taxon>Hypocreomycetidae</taxon>
        <taxon>Hypocreales</taxon>
        <taxon>Nectriaceae</taxon>
        <taxon>Fusarium</taxon>
        <taxon>Fusarium oxysporum species complex</taxon>
    </lineage>
</organism>
<comment type="caution">
    <text evidence="1">The sequence shown here is derived from an EMBL/GenBank/DDBJ whole genome shotgun (WGS) entry which is preliminary data.</text>
</comment>
<protein>
    <submittedName>
        <fullName evidence="1">Uncharacterized protein</fullName>
    </submittedName>
</protein>
<sequence length="44" mass="4974">MATEREQKLSEARMVRVNGDLFLGRLLAMWNSALRGTEPVDHSS</sequence>
<accession>A0A3L6NVS4</accession>
<name>A0A3L6NVS4_FUSOX</name>
<dbReference type="Proteomes" id="UP000270866">
    <property type="component" value="Chromosome 5"/>
</dbReference>
<dbReference type="EMBL" id="MRCU01000003">
    <property type="protein sequence ID" value="RKK22461.1"/>
    <property type="molecule type" value="Genomic_DNA"/>
</dbReference>
<evidence type="ECO:0000313" key="1">
    <source>
        <dbReference type="EMBL" id="RKK22461.1"/>
    </source>
</evidence>
<dbReference type="AlphaFoldDB" id="A0A3L6NVS4"/>